<dbReference type="Proteomes" id="UP000556329">
    <property type="component" value="Unassembled WGS sequence"/>
</dbReference>
<dbReference type="PANTHER" id="PTHR48106:SF18">
    <property type="entry name" value="QUINONE OXIDOREDUCTASE PIG3"/>
    <property type="match status" value="1"/>
</dbReference>
<dbReference type="InterPro" id="IPR036291">
    <property type="entry name" value="NAD(P)-bd_dom_sf"/>
</dbReference>
<dbReference type="Pfam" id="PF08240">
    <property type="entry name" value="ADH_N"/>
    <property type="match status" value="1"/>
</dbReference>
<evidence type="ECO:0000313" key="4">
    <source>
        <dbReference type="EMBL" id="MBB6408943.1"/>
    </source>
</evidence>
<dbReference type="Pfam" id="PF00107">
    <property type="entry name" value="ADH_zinc_N"/>
    <property type="match status" value="1"/>
</dbReference>
<evidence type="ECO:0000313" key="5">
    <source>
        <dbReference type="Proteomes" id="UP000556329"/>
    </source>
</evidence>
<dbReference type="InterPro" id="IPR013149">
    <property type="entry name" value="ADH-like_C"/>
</dbReference>
<dbReference type="RefSeq" id="WP_184871924.1">
    <property type="nucleotide sequence ID" value="NZ_JACHEF010000001.1"/>
</dbReference>
<protein>
    <submittedName>
        <fullName evidence="4">NADPH2:quinone reductase</fullName>
        <ecNumber evidence="4">1.6.5.5</ecNumber>
    </submittedName>
</protein>
<proteinExistence type="predicted"/>
<dbReference type="SUPFAM" id="SSF50129">
    <property type="entry name" value="GroES-like"/>
    <property type="match status" value="1"/>
</dbReference>
<keyword evidence="1" id="KW-0521">NADP</keyword>
<reference evidence="4 5" key="1">
    <citation type="submission" date="2020-08" db="EMBL/GenBank/DDBJ databases">
        <title>Genomic Encyclopedia of Type Strains, Phase IV (KMG-IV): sequencing the most valuable type-strain genomes for metagenomic binning, comparative biology and taxonomic classification.</title>
        <authorList>
            <person name="Goeker M."/>
        </authorList>
    </citation>
    <scope>NUCLEOTIDE SEQUENCE [LARGE SCALE GENOMIC DNA]</scope>
    <source>
        <strain evidence="4 5">DSM 100039</strain>
    </source>
</reference>
<dbReference type="GO" id="GO:0003960">
    <property type="term" value="F:quinone reductase (NADPH) activity"/>
    <property type="evidence" value="ECO:0007669"/>
    <property type="project" value="UniProtKB-EC"/>
</dbReference>
<dbReference type="SUPFAM" id="SSF51735">
    <property type="entry name" value="NAD(P)-binding Rossmann-fold domains"/>
    <property type="match status" value="1"/>
</dbReference>
<gene>
    <name evidence="4" type="ORF">HNQ71_001587</name>
</gene>
<evidence type="ECO:0000259" key="3">
    <source>
        <dbReference type="SMART" id="SM00829"/>
    </source>
</evidence>
<sequence length="329" mass="33788">MQSEMRSIVVSRYGGPDVLEWKAVPVLALGASEIRIRTIAAAVNHTDLEVRAGNWPIRKPDPFPYVPGVEVVGEVVETGGLVARALIGQKVITMMQGLGGVRADRPGGYAEFVTVKADAAAQLPVGTDPVAMAAIGLAGVTAHEGLRPLGPLKGRQVMVTGAAGGVGSAAVSLASALGAHVLGIVSRPEQADYVRSLGAGRVLASRAGELSLVEPESVDGVFDTVGGAVFETSLSALKPDGTLSLVGAVGGSDVRFDLWNLIRPVSLTGYSSESLDGAALEVAVATLARLAAQHAMQTPKWTTMPLSDASRAHTALEQGGIKGRILLVP</sequence>
<dbReference type="EC" id="1.6.5.5" evidence="4"/>
<dbReference type="Gene3D" id="3.90.180.10">
    <property type="entry name" value="Medium-chain alcohol dehydrogenases, catalytic domain"/>
    <property type="match status" value="1"/>
</dbReference>
<comment type="caution">
    <text evidence="4">The sequence shown here is derived from an EMBL/GenBank/DDBJ whole genome shotgun (WGS) entry which is preliminary data.</text>
</comment>
<dbReference type="EMBL" id="JACHEF010000001">
    <property type="protein sequence ID" value="MBB6408943.1"/>
    <property type="molecule type" value="Genomic_DNA"/>
</dbReference>
<evidence type="ECO:0000256" key="2">
    <source>
        <dbReference type="ARBA" id="ARBA00023002"/>
    </source>
</evidence>
<keyword evidence="5" id="KW-1185">Reference proteome</keyword>
<dbReference type="InterPro" id="IPR011032">
    <property type="entry name" value="GroES-like_sf"/>
</dbReference>
<name>A0A841P6H5_9HYPH</name>
<dbReference type="InterPro" id="IPR013154">
    <property type="entry name" value="ADH-like_N"/>
</dbReference>
<evidence type="ECO:0000256" key="1">
    <source>
        <dbReference type="ARBA" id="ARBA00022857"/>
    </source>
</evidence>
<accession>A0A841P6H5</accession>
<organism evidence="4 5">
    <name type="scientific">Mesorhizobium sangaii</name>
    <dbReference type="NCBI Taxonomy" id="505389"/>
    <lineage>
        <taxon>Bacteria</taxon>
        <taxon>Pseudomonadati</taxon>
        <taxon>Pseudomonadota</taxon>
        <taxon>Alphaproteobacteria</taxon>
        <taxon>Hyphomicrobiales</taxon>
        <taxon>Phyllobacteriaceae</taxon>
        <taxon>Mesorhizobium</taxon>
    </lineage>
</organism>
<dbReference type="PANTHER" id="PTHR48106">
    <property type="entry name" value="QUINONE OXIDOREDUCTASE PIG3-RELATED"/>
    <property type="match status" value="1"/>
</dbReference>
<dbReference type="InterPro" id="IPR020843">
    <property type="entry name" value="ER"/>
</dbReference>
<keyword evidence="2 4" id="KW-0560">Oxidoreductase</keyword>
<dbReference type="Gene3D" id="3.40.50.720">
    <property type="entry name" value="NAD(P)-binding Rossmann-like Domain"/>
    <property type="match status" value="1"/>
</dbReference>
<dbReference type="SMART" id="SM00829">
    <property type="entry name" value="PKS_ER"/>
    <property type="match status" value="1"/>
</dbReference>
<dbReference type="AlphaFoldDB" id="A0A841P6H5"/>
<feature type="domain" description="Enoyl reductase (ER)" evidence="3">
    <location>
        <begin position="14"/>
        <end position="327"/>
    </location>
</feature>
<dbReference type="GO" id="GO:0070402">
    <property type="term" value="F:NADPH binding"/>
    <property type="evidence" value="ECO:0007669"/>
    <property type="project" value="TreeGrafter"/>
</dbReference>